<dbReference type="EMBL" id="JAAVMX010000005">
    <property type="protein sequence ID" value="KAF4509200.1"/>
    <property type="molecule type" value="Genomic_DNA"/>
</dbReference>
<protein>
    <submittedName>
        <fullName evidence="1">Uncharacterized protein</fullName>
    </submittedName>
</protein>
<reference evidence="1 2" key="1">
    <citation type="journal article" date="2020" name="Genome Biol. Evol.">
        <title>A new high-quality draft genome assembly of the Chinese cordyceps Ophiocordyceps sinensis.</title>
        <authorList>
            <person name="Shu R."/>
            <person name="Zhang J."/>
            <person name="Meng Q."/>
            <person name="Zhang H."/>
            <person name="Zhou G."/>
            <person name="Li M."/>
            <person name="Wu P."/>
            <person name="Zhao Y."/>
            <person name="Chen C."/>
            <person name="Qin Q."/>
        </authorList>
    </citation>
    <scope>NUCLEOTIDE SEQUENCE [LARGE SCALE GENOMIC DNA]</scope>
    <source>
        <strain evidence="1 2">IOZ07</strain>
    </source>
</reference>
<proteinExistence type="predicted"/>
<dbReference type="OrthoDB" id="4202165at2759"/>
<accession>A0A8H4PRJ7</accession>
<gene>
    <name evidence="1" type="ORF">G6O67_005486</name>
</gene>
<dbReference type="AlphaFoldDB" id="A0A8H4PRJ7"/>
<keyword evidence="2" id="KW-1185">Reference proteome</keyword>
<comment type="caution">
    <text evidence="1">The sequence shown here is derived from an EMBL/GenBank/DDBJ whole genome shotgun (WGS) entry which is preliminary data.</text>
</comment>
<sequence length="243" mass="27676">MKAPPPRVVELLKGFEAAEILLVEWEFSLLYRLGSPMALHGDLFFLTPDNQLPKAYDIAANLGLYPADQVQLPPAYPSEYSDACVRYMFDQPDERRNTPLRRRLVLLPFSWAGITRHDLAPLTHSDTGLPCTVWTVPFPAACASFLRIATHERDNNSVIRMLYLGHVANVIAYQLFDMSYEGAYMELPSDDEPLSDKEVLEMERAVEQIRGWTWRSEEEWMGEALVQVVTGKVPYRDLPCGVK</sequence>
<evidence type="ECO:0000313" key="1">
    <source>
        <dbReference type="EMBL" id="KAF4509200.1"/>
    </source>
</evidence>
<organism evidence="1 2">
    <name type="scientific">Ophiocordyceps sinensis</name>
    <dbReference type="NCBI Taxonomy" id="72228"/>
    <lineage>
        <taxon>Eukaryota</taxon>
        <taxon>Fungi</taxon>
        <taxon>Dikarya</taxon>
        <taxon>Ascomycota</taxon>
        <taxon>Pezizomycotina</taxon>
        <taxon>Sordariomycetes</taxon>
        <taxon>Hypocreomycetidae</taxon>
        <taxon>Hypocreales</taxon>
        <taxon>Ophiocordycipitaceae</taxon>
        <taxon>Ophiocordyceps</taxon>
    </lineage>
</organism>
<name>A0A8H4PRJ7_9HYPO</name>
<dbReference type="Proteomes" id="UP000557566">
    <property type="component" value="Unassembled WGS sequence"/>
</dbReference>
<evidence type="ECO:0000313" key="2">
    <source>
        <dbReference type="Proteomes" id="UP000557566"/>
    </source>
</evidence>